<feature type="domain" description="Aminoglycoside phosphotransferase" evidence="1">
    <location>
        <begin position="26"/>
        <end position="267"/>
    </location>
</feature>
<organism evidence="2 3">
    <name type="scientific">Haloferax larsenii</name>
    <dbReference type="NCBI Taxonomy" id="302484"/>
    <lineage>
        <taxon>Archaea</taxon>
        <taxon>Methanobacteriati</taxon>
        <taxon>Methanobacteriota</taxon>
        <taxon>Stenosarchaea group</taxon>
        <taxon>Halobacteria</taxon>
        <taxon>Halobacteriales</taxon>
        <taxon>Haloferacaceae</taxon>
        <taxon>Haloferax</taxon>
    </lineage>
</organism>
<keyword evidence="3" id="KW-1185">Reference proteome</keyword>
<dbReference type="RefSeq" id="WP_258302017.1">
    <property type="nucleotide sequence ID" value="NZ_CP078063.1"/>
</dbReference>
<dbReference type="GeneID" id="74529578"/>
<proteinExistence type="predicted"/>
<protein>
    <submittedName>
        <fullName evidence="2">Phosphotransferase</fullName>
    </submittedName>
</protein>
<dbReference type="EMBL" id="CP078063">
    <property type="protein sequence ID" value="UVE49572.1"/>
    <property type="molecule type" value="Genomic_DNA"/>
</dbReference>
<sequence length="319" mass="35197">MDDRIETALGRAFPGRDVDSVAPAGISWNEKNTTVRVEFADGEVVYLKVAHDHGVRIARESAVVAYVGAHTDVPVPTILSSEADASVPYLATAPVTGQILVEPWGNATESARESLAYETGAALARVHALRFDDHGLITGGDASQLELETGSWTDVLVETIGHTRALASTDRFDHYFDEVVAAVEENRSLLDDAPAALVHGDLAQPNCFRLDDRIGFLDWEISHVGDPARDLYRAKKQQFNVFRTEPPERGVEALFDGYRSVAGGLPEGYDDRRPIYEAVWFLSVPGFFDKFVEDYDEDPEELAEWMADEMARLLGRITS</sequence>
<evidence type="ECO:0000313" key="3">
    <source>
        <dbReference type="Proteomes" id="UP001058330"/>
    </source>
</evidence>
<dbReference type="SUPFAM" id="SSF56112">
    <property type="entry name" value="Protein kinase-like (PK-like)"/>
    <property type="match status" value="1"/>
</dbReference>
<name>A0ABY5RB47_HALLR</name>
<evidence type="ECO:0000259" key="1">
    <source>
        <dbReference type="Pfam" id="PF01636"/>
    </source>
</evidence>
<gene>
    <name evidence="2" type="ORF">KU306_11695</name>
</gene>
<dbReference type="InterPro" id="IPR002575">
    <property type="entry name" value="Aminoglycoside_PTrfase"/>
</dbReference>
<evidence type="ECO:0000313" key="2">
    <source>
        <dbReference type="EMBL" id="UVE49572.1"/>
    </source>
</evidence>
<accession>A0ABY5RB47</accession>
<dbReference type="PANTHER" id="PTHR21310">
    <property type="entry name" value="AMINOGLYCOSIDE PHOSPHOTRANSFERASE-RELATED-RELATED"/>
    <property type="match status" value="1"/>
</dbReference>
<dbReference type="Gene3D" id="3.90.1200.10">
    <property type="match status" value="1"/>
</dbReference>
<reference evidence="2" key="1">
    <citation type="submission" date="2021-07" db="EMBL/GenBank/DDBJ databases">
        <title>Studies on halocins as antimicrobial molecules from haloarchaea.</title>
        <authorList>
            <person name="Kumar S."/>
            <person name="Khare S.K."/>
        </authorList>
    </citation>
    <scope>NUCLEOTIDE SEQUENCE</scope>
    <source>
        <strain evidence="2">NCIM 5678</strain>
    </source>
</reference>
<dbReference type="InterPro" id="IPR051678">
    <property type="entry name" value="AGP_Transferase"/>
</dbReference>
<dbReference type="Pfam" id="PF01636">
    <property type="entry name" value="APH"/>
    <property type="match status" value="1"/>
</dbReference>
<dbReference type="InterPro" id="IPR011009">
    <property type="entry name" value="Kinase-like_dom_sf"/>
</dbReference>
<dbReference type="Proteomes" id="UP001058330">
    <property type="component" value="Chromosome"/>
</dbReference>